<evidence type="ECO:0008006" key="9">
    <source>
        <dbReference type="Google" id="ProtNLM"/>
    </source>
</evidence>
<accession>A0AB34J3L6</accession>
<evidence type="ECO:0000256" key="2">
    <source>
        <dbReference type="ARBA" id="ARBA00006824"/>
    </source>
</evidence>
<evidence type="ECO:0000313" key="7">
    <source>
        <dbReference type="EMBL" id="KAL1511974.1"/>
    </source>
</evidence>
<evidence type="ECO:0000313" key="8">
    <source>
        <dbReference type="Proteomes" id="UP001515480"/>
    </source>
</evidence>
<comment type="subcellular location">
    <subcellularLocation>
        <location evidence="1">Membrane</location>
        <topology evidence="1">Multi-pass membrane protein</topology>
    </subcellularLocation>
</comment>
<keyword evidence="3" id="KW-0812">Transmembrane</keyword>
<dbReference type="Proteomes" id="UP001515480">
    <property type="component" value="Unassembled WGS sequence"/>
</dbReference>
<protein>
    <recommendedName>
        <fullName evidence="9">Peroxisomal membrane protein MPV17</fullName>
    </recommendedName>
</protein>
<evidence type="ECO:0000256" key="1">
    <source>
        <dbReference type="ARBA" id="ARBA00004141"/>
    </source>
</evidence>
<dbReference type="Pfam" id="PF04117">
    <property type="entry name" value="Mpv17_PMP22"/>
    <property type="match status" value="1"/>
</dbReference>
<evidence type="ECO:0000256" key="3">
    <source>
        <dbReference type="ARBA" id="ARBA00022692"/>
    </source>
</evidence>
<reference evidence="7 8" key="1">
    <citation type="journal article" date="2024" name="Science">
        <title>Giant polyketide synthase enzymes in the biosynthesis of giant marine polyether toxins.</title>
        <authorList>
            <person name="Fallon T.R."/>
            <person name="Shende V.V."/>
            <person name="Wierzbicki I.H."/>
            <person name="Pendleton A.L."/>
            <person name="Watervoot N.F."/>
            <person name="Auber R.P."/>
            <person name="Gonzalez D.J."/>
            <person name="Wisecaver J.H."/>
            <person name="Moore B.S."/>
        </authorList>
    </citation>
    <scope>NUCLEOTIDE SEQUENCE [LARGE SCALE GENOMIC DNA]</scope>
    <source>
        <strain evidence="7 8">12B1</strain>
    </source>
</reference>
<dbReference type="PANTHER" id="PTHR11266:SF17">
    <property type="entry name" value="PROTEIN MPV17"/>
    <property type="match status" value="1"/>
</dbReference>
<dbReference type="InterPro" id="IPR007248">
    <property type="entry name" value="Mpv17_PMP22"/>
</dbReference>
<keyword evidence="4" id="KW-1133">Transmembrane helix</keyword>
<evidence type="ECO:0000256" key="6">
    <source>
        <dbReference type="RuleBase" id="RU363053"/>
    </source>
</evidence>
<dbReference type="GO" id="GO:0005737">
    <property type="term" value="C:cytoplasm"/>
    <property type="evidence" value="ECO:0007669"/>
    <property type="project" value="TreeGrafter"/>
</dbReference>
<keyword evidence="5" id="KW-0472">Membrane</keyword>
<proteinExistence type="inferred from homology"/>
<comment type="similarity">
    <text evidence="2 6">Belongs to the peroxisomal membrane protein PXMP2/4 family.</text>
</comment>
<evidence type="ECO:0000256" key="4">
    <source>
        <dbReference type="ARBA" id="ARBA00022989"/>
    </source>
</evidence>
<dbReference type="PANTHER" id="PTHR11266">
    <property type="entry name" value="PEROXISOMAL MEMBRANE PROTEIN 2, PXMP2 MPV17"/>
    <property type="match status" value="1"/>
</dbReference>
<comment type="caution">
    <text evidence="7">The sequence shown here is derived from an EMBL/GenBank/DDBJ whole genome shotgun (WGS) entry which is preliminary data.</text>
</comment>
<dbReference type="AlphaFoldDB" id="A0AB34J3L6"/>
<evidence type="ECO:0000256" key="5">
    <source>
        <dbReference type="ARBA" id="ARBA00023136"/>
    </source>
</evidence>
<sequence>MRAAASQLSPAVRRFVSAYKHANHVQPLATKALTSGSLLAAADLACQAREGPHHLDMQRTLRMGSWGLLVNGTSGHVWYKLLDQVVRIGGARGVASKLVLDQAIYTPPLTVTFFMWQNVLSGHSWQRSYEIAMEELLPTLKVNWVYWSVAHVATFSVVPLQYRVLFVSLKNFLWSIFLSVVANKKK</sequence>
<organism evidence="7 8">
    <name type="scientific">Prymnesium parvum</name>
    <name type="common">Toxic golden alga</name>
    <dbReference type="NCBI Taxonomy" id="97485"/>
    <lineage>
        <taxon>Eukaryota</taxon>
        <taxon>Haptista</taxon>
        <taxon>Haptophyta</taxon>
        <taxon>Prymnesiophyceae</taxon>
        <taxon>Prymnesiales</taxon>
        <taxon>Prymnesiaceae</taxon>
        <taxon>Prymnesium</taxon>
    </lineage>
</organism>
<dbReference type="EMBL" id="JBGBPQ010000013">
    <property type="protein sequence ID" value="KAL1511974.1"/>
    <property type="molecule type" value="Genomic_DNA"/>
</dbReference>
<gene>
    <name evidence="7" type="ORF">AB1Y20_005252</name>
</gene>
<name>A0AB34J3L6_PRYPA</name>
<keyword evidence="8" id="KW-1185">Reference proteome</keyword>
<dbReference type="GO" id="GO:0016020">
    <property type="term" value="C:membrane"/>
    <property type="evidence" value="ECO:0007669"/>
    <property type="project" value="UniProtKB-SubCell"/>
</dbReference>